<dbReference type="HAMAP" id="MF_01103">
    <property type="entry name" value="UPF0291"/>
    <property type="match status" value="1"/>
</dbReference>
<comment type="subcellular location">
    <subcellularLocation>
        <location evidence="2">Cytoplasm</location>
    </subcellularLocation>
</comment>
<keyword evidence="5" id="KW-1185">Reference proteome</keyword>
<sequence>MLSKDKLNRINVLAKKAKEEGLTAKEKQEQQSLREEYLKNVRKSFKNQFKSMTVVDPEGKDVTPQKVKDLKHREKNNH</sequence>
<dbReference type="OrthoDB" id="390105at2"/>
<dbReference type="Gene3D" id="1.10.287.540">
    <property type="entry name" value="Helix hairpin bin"/>
    <property type="match status" value="1"/>
</dbReference>
<accession>A0A1G9MAT0</accession>
<dbReference type="AlphaFoldDB" id="A0A1G9MAT0"/>
<evidence type="ECO:0000256" key="2">
    <source>
        <dbReference type="HAMAP-Rule" id="MF_01103"/>
    </source>
</evidence>
<dbReference type="STRING" id="482461.SAMN05216244_0508"/>
<evidence type="ECO:0000313" key="5">
    <source>
        <dbReference type="Proteomes" id="UP000182347"/>
    </source>
</evidence>
<dbReference type="PANTHER" id="PTHR37300">
    <property type="entry name" value="UPF0291 PROTEIN CBO2609/CLC_2481"/>
    <property type="match status" value="1"/>
</dbReference>
<dbReference type="Pfam" id="PF05979">
    <property type="entry name" value="DUF896"/>
    <property type="match status" value="1"/>
</dbReference>
<dbReference type="SUPFAM" id="SSF158221">
    <property type="entry name" value="YnzC-like"/>
    <property type="match status" value="1"/>
</dbReference>
<dbReference type="InterPro" id="IPR009242">
    <property type="entry name" value="DUF896"/>
</dbReference>
<evidence type="ECO:0000256" key="1">
    <source>
        <dbReference type="ARBA" id="ARBA00022490"/>
    </source>
</evidence>
<comment type="similarity">
    <text evidence="2">Belongs to the UPF0291 family.</text>
</comment>
<reference evidence="5" key="1">
    <citation type="submission" date="2016-10" db="EMBL/GenBank/DDBJ databases">
        <authorList>
            <person name="Varghese N."/>
            <person name="Submissions S."/>
        </authorList>
    </citation>
    <scope>NUCLEOTIDE SEQUENCE [LARGE SCALE GENOMIC DNA]</scope>
    <source>
        <strain evidence="5">CGMCC 1.6199</strain>
    </source>
</reference>
<evidence type="ECO:0000256" key="3">
    <source>
        <dbReference type="SAM" id="MobiDB-lite"/>
    </source>
</evidence>
<dbReference type="EMBL" id="FNHF01000001">
    <property type="protein sequence ID" value="SDL71319.1"/>
    <property type="molecule type" value="Genomic_DNA"/>
</dbReference>
<name>A0A1G9MAT0_9BACI</name>
<dbReference type="PANTHER" id="PTHR37300:SF1">
    <property type="entry name" value="UPF0291 PROTEIN YNZC"/>
    <property type="match status" value="1"/>
</dbReference>
<proteinExistence type="inferred from homology"/>
<feature type="region of interest" description="Disordered" evidence="3">
    <location>
        <begin position="57"/>
        <end position="78"/>
    </location>
</feature>
<organism evidence="4 5">
    <name type="scientific">Sediminibacillus halophilus</name>
    <dbReference type="NCBI Taxonomy" id="482461"/>
    <lineage>
        <taxon>Bacteria</taxon>
        <taxon>Bacillati</taxon>
        <taxon>Bacillota</taxon>
        <taxon>Bacilli</taxon>
        <taxon>Bacillales</taxon>
        <taxon>Bacillaceae</taxon>
        <taxon>Sediminibacillus</taxon>
    </lineage>
</organism>
<gene>
    <name evidence="4" type="ORF">SAMN05216244_0508</name>
</gene>
<dbReference type="RefSeq" id="WP_074597288.1">
    <property type="nucleotide sequence ID" value="NZ_FNHF01000001.1"/>
</dbReference>
<dbReference type="Proteomes" id="UP000182347">
    <property type="component" value="Unassembled WGS sequence"/>
</dbReference>
<evidence type="ECO:0000313" key="4">
    <source>
        <dbReference type="EMBL" id="SDL71319.1"/>
    </source>
</evidence>
<keyword evidence="1 2" id="KW-0963">Cytoplasm</keyword>
<dbReference type="GO" id="GO:0005737">
    <property type="term" value="C:cytoplasm"/>
    <property type="evidence" value="ECO:0007669"/>
    <property type="project" value="UniProtKB-SubCell"/>
</dbReference>
<protein>
    <recommendedName>
        <fullName evidence="2">UPF0291 protein SAMN05216244_0508</fullName>
    </recommendedName>
</protein>